<accession>A0AAN7YKQ0</accession>
<organism evidence="1 2">
    <name type="scientific">Lithohypha guttulata</name>
    <dbReference type="NCBI Taxonomy" id="1690604"/>
    <lineage>
        <taxon>Eukaryota</taxon>
        <taxon>Fungi</taxon>
        <taxon>Dikarya</taxon>
        <taxon>Ascomycota</taxon>
        <taxon>Pezizomycotina</taxon>
        <taxon>Eurotiomycetes</taxon>
        <taxon>Chaetothyriomycetidae</taxon>
        <taxon>Chaetothyriales</taxon>
        <taxon>Trichomeriaceae</taxon>
        <taxon>Lithohypha</taxon>
    </lineage>
</organism>
<reference evidence="1 2" key="1">
    <citation type="submission" date="2023-08" db="EMBL/GenBank/DDBJ databases">
        <title>Black Yeasts Isolated from many extreme environments.</title>
        <authorList>
            <person name="Coleine C."/>
            <person name="Stajich J.E."/>
            <person name="Selbmann L."/>
        </authorList>
    </citation>
    <scope>NUCLEOTIDE SEQUENCE [LARGE SCALE GENOMIC DNA]</scope>
    <source>
        <strain evidence="1 2">CCFEE 5910</strain>
    </source>
</reference>
<keyword evidence="2" id="KW-1185">Reference proteome</keyword>
<evidence type="ECO:0000313" key="2">
    <source>
        <dbReference type="Proteomes" id="UP001309876"/>
    </source>
</evidence>
<evidence type="ECO:0008006" key="3">
    <source>
        <dbReference type="Google" id="ProtNLM"/>
    </source>
</evidence>
<dbReference type="Gene3D" id="3.40.50.150">
    <property type="entry name" value="Vaccinia Virus protein VP39"/>
    <property type="match status" value="1"/>
</dbReference>
<dbReference type="AlphaFoldDB" id="A0AAN7YKQ0"/>
<dbReference type="PANTHER" id="PTHR14614">
    <property type="entry name" value="HEPATOCELLULAR CARCINOMA-ASSOCIATED ANTIGEN"/>
    <property type="match status" value="1"/>
</dbReference>
<sequence length="297" mass="33513">MVHYIRYLRTPQVKNASKKALEISAVAAVTTDLGDSFLAQDLTLVARVVDATENGEVLCLAEVEWKSHSRATKIDISCPSKFMERLVTLHVSTRDSVSATLTSKSPAVVDIWSSTFHLKLKAKAEPLVERRLQSHGRVPVRIWEETGDSIARHIWSVARKCEVFLTDLEDAQDIMQVNVDCAKPAAGSSLQRQVLEWGEDLDSLKDTKFDLVLVCDCIYNPESSVLLVRTLTQISEHNPKLLIFVAFKRRHDADDVFFSSLQKTRLRVIEQGFINLPHVMTDHDVAEPRIETFVYQA</sequence>
<gene>
    <name evidence="1" type="ORF">LTR05_000776</name>
</gene>
<evidence type="ECO:0000313" key="1">
    <source>
        <dbReference type="EMBL" id="KAK5090601.1"/>
    </source>
</evidence>
<comment type="caution">
    <text evidence="1">The sequence shown here is derived from an EMBL/GenBank/DDBJ whole genome shotgun (WGS) entry which is preliminary data.</text>
</comment>
<dbReference type="InterPro" id="IPR019410">
    <property type="entry name" value="Methyltransf_16"/>
</dbReference>
<dbReference type="Pfam" id="PF10294">
    <property type="entry name" value="Methyltransf_16"/>
    <property type="match status" value="1"/>
</dbReference>
<dbReference type="GO" id="GO:0008757">
    <property type="term" value="F:S-adenosylmethionine-dependent methyltransferase activity"/>
    <property type="evidence" value="ECO:0007669"/>
    <property type="project" value="UniProtKB-ARBA"/>
</dbReference>
<dbReference type="Proteomes" id="UP001309876">
    <property type="component" value="Unassembled WGS sequence"/>
</dbReference>
<dbReference type="EMBL" id="JAVRRJ010000001">
    <property type="protein sequence ID" value="KAK5090601.1"/>
    <property type="molecule type" value="Genomic_DNA"/>
</dbReference>
<proteinExistence type="predicted"/>
<protein>
    <recommendedName>
        <fullName evidence="3">Methyltransferase-domain-containing protein</fullName>
    </recommendedName>
</protein>
<dbReference type="PANTHER" id="PTHR14614:SF132">
    <property type="entry name" value="PROTEIN-LYSINE METHYLTRANSFERASE C42C1.13"/>
    <property type="match status" value="1"/>
</dbReference>
<name>A0AAN7YKQ0_9EURO</name>
<dbReference type="InterPro" id="IPR029063">
    <property type="entry name" value="SAM-dependent_MTases_sf"/>
</dbReference>
<dbReference type="GO" id="GO:0005829">
    <property type="term" value="C:cytosol"/>
    <property type="evidence" value="ECO:0007669"/>
    <property type="project" value="TreeGrafter"/>
</dbReference>